<dbReference type="Gene3D" id="3.40.50.720">
    <property type="entry name" value="NAD(P)-binding Rossmann-like Domain"/>
    <property type="match status" value="1"/>
</dbReference>
<reference evidence="3 4" key="1">
    <citation type="journal article" date="2019" name="Int. J. Syst. Evol. Microbiol.">
        <title>The Global Catalogue of Microorganisms (GCM) 10K type strain sequencing project: providing services to taxonomists for standard genome sequencing and annotation.</title>
        <authorList>
            <consortium name="The Broad Institute Genomics Platform"/>
            <consortium name="The Broad Institute Genome Sequencing Center for Infectious Disease"/>
            <person name="Wu L."/>
            <person name="Ma J."/>
        </authorList>
    </citation>
    <scope>NUCLEOTIDE SEQUENCE [LARGE SCALE GENOMIC DNA]</scope>
    <source>
        <strain evidence="3 4">JCM 16009</strain>
    </source>
</reference>
<gene>
    <name evidence="3" type="ORF">GCM10009836_44340</name>
</gene>
<dbReference type="InterPro" id="IPR036291">
    <property type="entry name" value="NAD(P)-bd_dom_sf"/>
</dbReference>
<dbReference type="Pfam" id="PF01370">
    <property type="entry name" value="Epimerase"/>
    <property type="match status" value="1"/>
</dbReference>
<accession>A0ABN2N9M9</accession>
<evidence type="ECO:0000256" key="1">
    <source>
        <dbReference type="ARBA" id="ARBA00007637"/>
    </source>
</evidence>
<comment type="caution">
    <text evidence="3">The sequence shown here is derived from an EMBL/GenBank/DDBJ whole genome shotgun (WGS) entry which is preliminary data.</text>
</comment>
<dbReference type="InterPro" id="IPR001509">
    <property type="entry name" value="Epimerase_deHydtase"/>
</dbReference>
<sequence>MSDLLPLRNKRIVVTGATGLLGRPLCSALAKENEVVAAARFGDPATADALRAERVEPVGFDLQNDDLSVLPASADVVFHLGASTMVAGSATPEQNHLMEVNVRATGRLLSRYRSASAFVYASSGAVYAYQGGRPVHEEDPLALLPGLEDYSMSKIAAEQVVQSLAREWRTPTVILRIVGLYSERGGLLANRVDKVARGEPVAIRRGAANETTAMYETDFVEKIIRAPSVADVPPRVLNFTGTQTVTVPECCRLAGELLRTIPRLAQSEEAAHSVLLDTTRMQDALGATSVGVAEGIARVVEAGPAARLSSWSSWGAGTRPAPAGRSS</sequence>
<proteinExistence type="inferred from homology"/>
<protein>
    <recommendedName>
        <fullName evidence="2">NAD-dependent epimerase/dehydratase domain-containing protein</fullName>
    </recommendedName>
</protein>
<evidence type="ECO:0000313" key="3">
    <source>
        <dbReference type="EMBL" id="GAA1859257.1"/>
    </source>
</evidence>
<dbReference type="EMBL" id="BAAAQK010000017">
    <property type="protein sequence ID" value="GAA1859257.1"/>
    <property type="molecule type" value="Genomic_DNA"/>
</dbReference>
<dbReference type="PANTHER" id="PTHR43000">
    <property type="entry name" value="DTDP-D-GLUCOSE 4,6-DEHYDRATASE-RELATED"/>
    <property type="match status" value="1"/>
</dbReference>
<dbReference type="SUPFAM" id="SSF51735">
    <property type="entry name" value="NAD(P)-binding Rossmann-fold domains"/>
    <property type="match status" value="1"/>
</dbReference>
<evidence type="ECO:0000313" key="4">
    <source>
        <dbReference type="Proteomes" id="UP001500449"/>
    </source>
</evidence>
<comment type="similarity">
    <text evidence="1">Belongs to the NAD(P)-dependent epimerase/dehydratase family.</text>
</comment>
<dbReference type="Proteomes" id="UP001500449">
    <property type="component" value="Unassembled WGS sequence"/>
</dbReference>
<organism evidence="3 4">
    <name type="scientific">Pseudonocardia ailaonensis</name>
    <dbReference type="NCBI Taxonomy" id="367279"/>
    <lineage>
        <taxon>Bacteria</taxon>
        <taxon>Bacillati</taxon>
        <taxon>Actinomycetota</taxon>
        <taxon>Actinomycetes</taxon>
        <taxon>Pseudonocardiales</taxon>
        <taxon>Pseudonocardiaceae</taxon>
        <taxon>Pseudonocardia</taxon>
    </lineage>
</organism>
<feature type="domain" description="NAD-dependent epimerase/dehydratase" evidence="2">
    <location>
        <begin position="12"/>
        <end position="226"/>
    </location>
</feature>
<evidence type="ECO:0000259" key="2">
    <source>
        <dbReference type="Pfam" id="PF01370"/>
    </source>
</evidence>
<dbReference type="RefSeq" id="WP_344420224.1">
    <property type="nucleotide sequence ID" value="NZ_BAAAQK010000017.1"/>
</dbReference>
<keyword evidence="4" id="KW-1185">Reference proteome</keyword>
<name>A0ABN2N9M9_9PSEU</name>